<evidence type="ECO:0000259" key="11">
    <source>
        <dbReference type="Pfam" id="PF21445"/>
    </source>
</evidence>
<dbReference type="AlphaFoldDB" id="A0A8J2VFY7"/>
<organism evidence="12 13">
    <name type="scientific">Marinithermofilum abyssi</name>
    <dbReference type="NCBI Taxonomy" id="1571185"/>
    <lineage>
        <taxon>Bacteria</taxon>
        <taxon>Bacillati</taxon>
        <taxon>Bacillota</taxon>
        <taxon>Bacilli</taxon>
        <taxon>Bacillales</taxon>
        <taxon>Thermoactinomycetaceae</taxon>
        <taxon>Marinithermofilum</taxon>
    </lineage>
</organism>
<keyword evidence="2" id="KW-0547">Nucleotide-binding</keyword>
<reference evidence="12" key="2">
    <citation type="submission" date="2020-09" db="EMBL/GenBank/DDBJ databases">
        <authorList>
            <person name="Sun Q."/>
            <person name="Zhou Y."/>
        </authorList>
    </citation>
    <scope>NUCLEOTIDE SEQUENCE</scope>
    <source>
        <strain evidence="12">CGMCC 1.15179</strain>
    </source>
</reference>
<dbReference type="Gene3D" id="1.10.10.160">
    <property type="match status" value="1"/>
</dbReference>
<evidence type="ECO:0000256" key="3">
    <source>
        <dbReference type="ARBA" id="ARBA00022763"/>
    </source>
</evidence>
<keyword evidence="1" id="KW-0540">Nuclease</keyword>
<keyword evidence="8" id="KW-0238">DNA-binding</keyword>
<keyword evidence="6" id="KW-0269">Exonuclease</keyword>
<evidence type="ECO:0000256" key="6">
    <source>
        <dbReference type="ARBA" id="ARBA00022839"/>
    </source>
</evidence>
<keyword evidence="3" id="KW-0227">DNA damage</keyword>
<dbReference type="InterPro" id="IPR049035">
    <property type="entry name" value="ADDB_N"/>
</dbReference>
<dbReference type="InterPro" id="IPR038726">
    <property type="entry name" value="PDDEXK_AddAB-type"/>
</dbReference>
<keyword evidence="4" id="KW-0378">Hydrolase</keyword>
<dbReference type="GO" id="GO:0004527">
    <property type="term" value="F:exonuclease activity"/>
    <property type="evidence" value="ECO:0007669"/>
    <property type="project" value="UniProtKB-KW"/>
</dbReference>
<evidence type="ECO:0000256" key="2">
    <source>
        <dbReference type="ARBA" id="ARBA00022741"/>
    </source>
</evidence>
<evidence type="ECO:0000256" key="1">
    <source>
        <dbReference type="ARBA" id="ARBA00022722"/>
    </source>
</evidence>
<reference evidence="12" key="1">
    <citation type="journal article" date="2014" name="Int. J. Syst. Evol. Microbiol.">
        <title>Complete genome sequence of Corynebacterium casei LMG S-19264T (=DSM 44701T), isolated from a smear-ripened cheese.</title>
        <authorList>
            <consortium name="US DOE Joint Genome Institute (JGI-PGF)"/>
            <person name="Walter F."/>
            <person name="Albersmeier A."/>
            <person name="Kalinowski J."/>
            <person name="Ruckert C."/>
        </authorList>
    </citation>
    <scope>NUCLEOTIDE SEQUENCE</scope>
    <source>
        <strain evidence="12">CGMCC 1.15179</strain>
    </source>
</reference>
<dbReference type="PANTHER" id="PTHR30591">
    <property type="entry name" value="RECBCD ENZYME SUBUNIT RECC"/>
    <property type="match status" value="1"/>
</dbReference>
<keyword evidence="13" id="KW-1185">Reference proteome</keyword>
<evidence type="ECO:0000259" key="10">
    <source>
        <dbReference type="Pfam" id="PF12705"/>
    </source>
</evidence>
<dbReference type="Gene3D" id="3.40.50.300">
    <property type="entry name" value="P-loop containing nucleotide triphosphate hydrolases"/>
    <property type="match status" value="3"/>
</dbReference>
<evidence type="ECO:0000256" key="5">
    <source>
        <dbReference type="ARBA" id="ARBA00022806"/>
    </source>
</evidence>
<evidence type="ECO:0000313" key="12">
    <source>
        <dbReference type="EMBL" id="GGE13015.1"/>
    </source>
</evidence>
<gene>
    <name evidence="12" type="primary">rexB</name>
    <name evidence="12" type="ORF">GCM10011571_12990</name>
</gene>
<evidence type="ECO:0000313" key="13">
    <source>
        <dbReference type="Proteomes" id="UP000625210"/>
    </source>
</evidence>
<feature type="domain" description="ATP-dependent helicase/deoxyribonuclease subunit B N-terminal" evidence="11">
    <location>
        <begin position="96"/>
        <end position="239"/>
    </location>
</feature>
<dbReference type="GO" id="GO:0003677">
    <property type="term" value="F:DNA binding"/>
    <property type="evidence" value="ECO:0007669"/>
    <property type="project" value="UniProtKB-KW"/>
</dbReference>
<dbReference type="InterPro" id="IPR027417">
    <property type="entry name" value="P-loop_NTPase"/>
</dbReference>
<evidence type="ECO:0000256" key="4">
    <source>
        <dbReference type="ARBA" id="ARBA00022801"/>
    </source>
</evidence>
<keyword evidence="7" id="KW-0067">ATP-binding</keyword>
<dbReference type="Gene3D" id="3.90.320.10">
    <property type="match status" value="1"/>
</dbReference>
<dbReference type="EMBL" id="BMHQ01000004">
    <property type="protein sequence ID" value="GGE13015.1"/>
    <property type="molecule type" value="Genomic_DNA"/>
</dbReference>
<accession>A0A8J2VFY7</accession>
<dbReference type="Proteomes" id="UP000625210">
    <property type="component" value="Unassembled WGS sequence"/>
</dbReference>
<keyword evidence="9" id="KW-0234">DNA repair</keyword>
<name>A0A8J2VFY7_9BACL</name>
<dbReference type="GO" id="GO:0004386">
    <property type="term" value="F:helicase activity"/>
    <property type="evidence" value="ECO:0007669"/>
    <property type="project" value="UniProtKB-KW"/>
</dbReference>
<proteinExistence type="predicted"/>
<dbReference type="SUPFAM" id="SSF52540">
    <property type="entry name" value="P-loop containing nucleoside triphosphate hydrolases"/>
    <property type="match status" value="1"/>
</dbReference>
<protein>
    <submittedName>
        <fullName evidence="12">ATP-dependent helicase/deoxyribonuclease subunit B</fullName>
    </submittedName>
</protein>
<dbReference type="InterPro" id="IPR011604">
    <property type="entry name" value="PDDEXK-like_dom_sf"/>
</dbReference>
<evidence type="ECO:0000256" key="7">
    <source>
        <dbReference type="ARBA" id="ARBA00022840"/>
    </source>
</evidence>
<evidence type="ECO:0000256" key="9">
    <source>
        <dbReference type="ARBA" id="ARBA00023204"/>
    </source>
</evidence>
<feature type="domain" description="PD-(D/E)XK endonuclease-like" evidence="10">
    <location>
        <begin position="757"/>
        <end position="1071"/>
    </location>
</feature>
<dbReference type="Pfam" id="PF12705">
    <property type="entry name" value="PDDEXK_1"/>
    <property type="match status" value="1"/>
</dbReference>
<sequence>MPGTVLLHPPEHAAEGMGLAELLSKGEGRVVYLLPTVRQVTEFRRRSVRWGISGTVRFLTFDQFVLSALPVTQYRRLMTPVEQEWLVRQAAANVLAKEGLEHYREMTDKPGWLKKVEARIGEIKRAGIRPERLDDLWQKQEAPLRELARIYREYQRLLDEEGLLDHEEPYYLLMEAVRKMEVDLPQRVAAEHFPDLSVLQEQLLVQLVTAGVEVSLHLAWDEERPRLFQETEQLINRLRGRGFVSRKLTSSPSGKEKKETLRHLTRWVFHPDAPSCPADDSIEVIAAPGIRREVEEVVARIQAWRRLSRAPISEAAIICPDLDIYRHDLFSVLREAGIPCEREERKRLSRHPLMRTLLHGLSVRAGNESLRPALMESSWLPLGEPEQRGALIRGYRLLGQPRSSEALERRLSRIEQDAFRKQMESEGVPWELLTRLRTLYRWVEAIPFRSTWQEWRDWFRDWAHVLRRPSAWREMARDARMFSLLAEEMSVWEQIKQILDEWEPLFASSRWGETEADLTDFAAALERAAERKEVKMNPGRKGGIRILEPNQVRGERFRAVFVLGCAEGVWPRPIREDWLVSDEERQRLRKEGVRLALSKEQRAHQITPFFQTLVAAKERLVLSYPAVSEEGNRRLPSPYLEELKQVFLPGTLIVSERAVSDVLPPRWEDCPSWSRKTEWAVATLHKPQTKSNSPEERERADAHLAEWFRQNPEGARYLAARVEAERQRWYGKAGKFDGVLSLAVMDDWRERFRSQVWSATQLNELMQCRFHFFAGRMLQALPRKDADEEMTALERGEFMHRVLTRFWKFHRETPLHKIQPEDARDRMLAVLDSVWQEWMTVRGAVDSLVLRVEKARLRQKLLTMLEHEQMWRKKGDHRLRPRHLEFSFGMQVDSTLVQSGEVDGASTSSPAQIPLSETRTIRLRGKVDRIDVNDEGEYVIYDYKSGSAPLTADVHGGAHLQLPLYMWALQESFGFQPDRALGAAFYTPGKRKGGNPPTDNRNQGLWRKAHADKAGISARAGSLLEEGDWVRVQEEIRNSLSRQLDWIEAGNFAVDPARGCPAYCPHQHVCRIDTRRSGKGSPDEEGDQP</sequence>
<dbReference type="InterPro" id="IPR013986">
    <property type="entry name" value="DExx_box_DNA_helicase_dom_sf"/>
</dbReference>
<dbReference type="InterPro" id="IPR011335">
    <property type="entry name" value="Restrct_endonuc-II-like"/>
</dbReference>
<dbReference type="RefSeq" id="WP_188647101.1">
    <property type="nucleotide sequence ID" value="NZ_BMHQ01000004.1"/>
</dbReference>
<dbReference type="SUPFAM" id="SSF52980">
    <property type="entry name" value="Restriction endonuclease-like"/>
    <property type="match status" value="1"/>
</dbReference>
<dbReference type="PANTHER" id="PTHR30591:SF1">
    <property type="entry name" value="RECBCD ENZYME SUBUNIT RECC"/>
    <property type="match status" value="1"/>
</dbReference>
<dbReference type="GO" id="GO:0006281">
    <property type="term" value="P:DNA repair"/>
    <property type="evidence" value="ECO:0007669"/>
    <property type="project" value="UniProtKB-KW"/>
</dbReference>
<keyword evidence="5 12" id="KW-0347">Helicase</keyword>
<dbReference type="GO" id="GO:0005524">
    <property type="term" value="F:ATP binding"/>
    <property type="evidence" value="ECO:0007669"/>
    <property type="project" value="UniProtKB-KW"/>
</dbReference>
<dbReference type="Pfam" id="PF21445">
    <property type="entry name" value="ADDB_N"/>
    <property type="match status" value="1"/>
</dbReference>
<dbReference type="GO" id="GO:0006310">
    <property type="term" value="P:DNA recombination"/>
    <property type="evidence" value="ECO:0007669"/>
    <property type="project" value="TreeGrafter"/>
</dbReference>
<comment type="caution">
    <text evidence="12">The sequence shown here is derived from an EMBL/GenBank/DDBJ whole genome shotgun (WGS) entry which is preliminary data.</text>
</comment>
<evidence type="ECO:0000256" key="8">
    <source>
        <dbReference type="ARBA" id="ARBA00023125"/>
    </source>
</evidence>